<reference evidence="1 2" key="1">
    <citation type="submission" date="2013-09" db="EMBL/GenBank/DDBJ databases">
        <title>Corchorus capsularis genome sequencing.</title>
        <authorList>
            <person name="Alam M."/>
            <person name="Haque M.S."/>
            <person name="Islam M.S."/>
            <person name="Emdad E.M."/>
            <person name="Islam M.M."/>
            <person name="Ahmed B."/>
            <person name="Halim A."/>
            <person name="Hossen Q.M.M."/>
            <person name="Hossain M.Z."/>
            <person name="Ahmed R."/>
            <person name="Khan M.M."/>
            <person name="Islam R."/>
            <person name="Rashid M.M."/>
            <person name="Khan S.A."/>
            <person name="Rahman M.S."/>
            <person name="Alam M."/>
        </authorList>
    </citation>
    <scope>NUCLEOTIDE SEQUENCE [LARGE SCALE GENOMIC DNA]</scope>
    <source>
        <strain evidence="2">cv. CVL-1</strain>
        <tissue evidence="1">Whole seedling</tissue>
    </source>
</reference>
<gene>
    <name evidence="1" type="ORF">CCACVL1_24856</name>
</gene>
<proteinExistence type="predicted"/>
<evidence type="ECO:0000313" key="2">
    <source>
        <dbReference type="Proteomes" id="UP000188268"/>
    </source>
</evidence>
<keyword evidence="2" id="KW-1185">Reference proteome</keyword>
<dbReference type="Proteomes" id="UP000188268">
    <property type="component" value="Unassembled WGS sequence"/>
</dbReference>
<dbReference type="AlphaFoldDB" id="A0A1R3GMQ7"/>
<protein>
    <submittedName>
        <fullName evidence="1">Uncharacterized protein</fullName>
    </submittedName>
</protein>
<sequence>MDKFEKYKKVCGEDFTWTKPMTGKQLEVWLGGM</sequence>
<accession>A0A1R3GMQ7</accession>
<evidence type="ECO:0000313" key="1">
    <source>
        <dbReference type="EMBL" id="OMO59395.1"/>
    </source>
</evidence>
<name>A0A1R3GMQ7_COCAP</name>
<comment type="caution">
    <text evidence="1">The sequence shown here is derived from an EMBL/GenBank/DDBJ whole genome shotgun (WGS) entry which is preliminary data.</text>
</comment>
<organism evidence="1 2">
    <name type="scientific">Corchorus capsularis</name>
    <name type="common">Jute</name>
    <dbReference type="NCBI Taxonomy" id="210143"/>
    <lineage>
        <taxon>Eukaryota</taxon>
        <taxon>Viridiplantae</taxon>
        <taxon>Streptophyta</taxon>
        <taxon>Embryophyta</taxon>
        <taxon>Tracheophyta</taxon>
        <taxon>Spermatophyta</taxon>
        <taxon>Magnoliopsida</taxon>
        <taxon>eudicotyledons</taxon>
        <taxon>Gunneridae</taxon>
        <taxon>Pentapetalae</taxon>
        <taxon>rosids</taxon>
        <taxon>malvids</taxon>
        <taxon>Malvales</taxon>
        <taxon>Malvaceae</taxon>
        <taxon>Grewioideae</taxon>
        <taxon>Apeibeae</taxon>
        <taxon>Corchorus</taxon>
    </lineage>
</organism>
<dbReference type="Gramene" id="OMO59395">
    <property type="protein sequence ID" value="OMO59395"/>
    <property type="gene ID" value="CCACVL1_24856"/>
</dbReference>
<dbReference type="EMBL" id="AWWV01013961">
    <property type="protein sequence ID" value="OMO59395.1"/>
    <property type="molecule type" value="Genomic_DNA"/>
</dbReference>